<sequence length="74" mass="8263">MCQRDSSLKSQLRSPVLLGWCRYAGLLENRFSYPNRGNRSRPGREQTHCGQPSLAGSRGGEEISAYWSFRGAAT</sequence>
<proteinExistence type="predicted"/>
<accession>A0A0E3PVX6</accession>
<dbReference type="HOGENOM" id="CLU_2678956_0_0_2"/>
<evidence type="ECO:0000313" key="2">
    <source>
        <dbReference type="EMBL" id="AKB39378.1"/>
    </source>
</evidence>
<feature type="region of interest" description="Disordered" evidence="1">
    <location>
        <begin position="34"/>
        <end position="59"/>
    </location>
</feature>
<dbReference type="PATRIC" id="fig|1434117.4.peg.476"/>
<protein>
    <submittedName>
        <fullName evidence="2">Uncharacterized protein</fullName>
    </submittedName>
</protein>
<dbReference type="AlphaFoldDB" id="A0A0E3PVX6"/>
<gene>
    <name evidence="2" type="ORF">MSMAW_0387</name>
</gene>
<reference evidence="2 3" key="1">
    <citation type="submission" date="2014-07" db="EMBL/GenBank/DDBJ databases">
        <title>Methanogenic archaea and the global carbon cycle.</title>
        <authorList>
            <person name="Henriksen J.R."/>
            <person name="Luke J."/>
            <person name="Reinhart S."/>
            <person name="Benedict M.N."/>
            <person name="Youngblut N.D."/>
            <person name="Metcalf M.E."/>
            <person name="Whitaker R.J."/>
            <person name="Metcalf W.W."/>
        </authorList>
    </citation>
    <scope>NUCLEOTIDE SEQUENCE [LARGE SCALE GENOMIC DNA]</scope>
    <source>
        <strain evidence="2 3">WWM610</strain>
    </source>
</reference>
<dbReference type="Proteomes" id="UP000033058">
    <property type="component" value="Chromosome"/>
</dbReference>
<evidence type="ECO:0000313" key="3">
    <source>
        <dbReference type="Proteomes" id="UP000033058"/>
    </source>
</evidence>
<organism evidence="2 3">
    <name type="scientific">Methanosarcina mazei WWM610</name>
    <dbReference type="NCBI Taxonomy" id="1434117"/>
    <lineage>
        <taxon>Archaea</taxon>
        <taxon>Methanobacteriati</taxon>
        <taxon>Methanobacteriota</taxon>
        <taxon>Stenosarchaea group</taxon>
        <taxon>Methanomicrobia</taxon>
        <taxon>Methanosarcinales</taxon>
        <taxon>Methanosarcinaceae</taxon>
        <taxon>Methanosarcina</taxon>
    </lineage>
</organism>
<evidence type="ECO:0000256" key="1">
    <source>
        <dbReference type="SAM" id="MobiDB-lite"/>
    </source>
</evidence>
<dbReference type="EMBL" id="CP009509">
    <property type="protein sequence ID" value="AKB39378.1"/>
    <property type="molecule type" value="Genomic_DNA"/>
</dbReference>
<name>A0A0E3PVX6_METMZ</name>